<name>A0A2S7KAT6_9PROT</name>
<evidence type="ECO:0000259" key="2">
    <source>
        <dbReference type="Pfam" id="PF20789"/>
    </source>
</evidence>
<reference evidence="3 4" key="1">
    <citation type="submission" date="2017-12" db="EMBL/GenBank/DDBJ databases">
        <authorList>
            <person name="Hurst M.R.H."/>
        </authorList>
    </citation>
    <scope>NUCLEOTIDE SEQUENCE [LARGE SCALE GENOMIC DNA]</scope>
    <source>
        <strain evidence="3 4">SY-3-19</strain>
    </source>
</reference>
<dbReference type="InterPro" id="IPR049449">
    <property type="entry name" value="TesB_ACOT8-like_N"/>
</dbReference>
<dbReference type="Pfam" id="PF20789">
    <property type="entry name" value="4HBT_3C"/>
    <property type="match status" value="1"/>
</dbReference>
<dbReference type="InterPro" id="IPR049450">
    <property type="entry name" value="ACOT8-like_C"/>
</dbReference>
<dbReference type="Gene3D" id="2.40.160.210">
    <property type="entry name" value="Acyl-CoA thioesterase, double hotdog domain"/>
    <property type="match status" value="1"/>
</dbReference>
<protein>
    <submittedName>
        <fullName evidence="3">Thioesterase family protein</fullName>
    </submittedName>
</protein>
<dbReference type="Proteomes" id="UP000239504">
    <property type="component" value="Unassembled WGS sequence"/>
</dbReference>
<dbReference type="Pfam" id="PF13622">
    <property type="entry name" value="4HBT_3"/>
    <property type="match status" value="1"/>
</dbReference>
<dbReference type="InterPro" id="IPR042171">
    <property type="entry name" value="Acyl-CoA_hotdog"/>
</dbReference>
<dbReference type="InterPro" id="IPR029069">
    <property type="entry name" value="HotDog_dom_sf"/>
</dbReference>
<accession>A0A2S7KAT6</accession>
<gene>
    <name evidence="3" type="ORF">CW354_01855</name>
</gene>
<sequence length="314" mass="33497">MVEEKPAMVNPSGRARIAPGLFPDSSRVQPRGVARGLPCALARPASSRHDPSMSISFSQLMASAAFQDGVLALTIPGEWMQGRTTYGGLSAALCLETARRAFPDAPPLRSALVSFIGPAGGPVTGRAAMLRQGRSVTFVEADISGEKGIATRCAFAFGGARPSQWNRTFTAQPAMPAPEDCAPFIPEGMGPPFARHFDARLAKGGRPATGSKAHDHFIWVRHKDEGADGVVALLALADMPPPALMPMFTEFAPISSMTWMVNMLTDAPATRDGWWLMESRAEQAGDGYSSQDMLVWNRDGELVIAGRQSVAIFA</sequence>
<evidence type="ECO:0000313" key="3">
    <source>
        <dbReference type="EMBL" id="PQA89634.1"/>
    </source>
</evidence>
<evidence type="ECO:0000313" key="4">
    <source>
        <dbReference type="Proteomes" id="UP000239504"/>
    </source>
</evidence>
<evidence type="ECO:0000259" key="1">
    <source>
        <dbReference type="Pfam" id="PF13622"/>
    </source>
</evidence>
<organism evidence="3 4">
    <name type="scientific">Hyphococcus luteus</name>
    <dbReference type="NCBI Taxonomy" id="2058213"/>
    <lineage>
        <taxon>Bacteria</taxon>
        <taxon>Pseudomonadati</taxon>
        <taxon>Pseudomonadota</taxon>
        <taxon>Alphaproteobacteria</taxon>
        <taxon>Parvularculales</taxon>
        <taxon>Parvularculaceae</taxon>
        <taxon>Hyphococcus</taxon>
    </lineage>
</organism>
<feature type="domain" description="Acyl-CoA thioesterase-like C-terminal" evidence="2">
    <location>
        <begin position="178"/>
        <end position="311"/>
    </location>
</feature>
<keyword evidence="4" id="KW-1185">Reference proteome</keyword>
<dbReference type="OrthoDB" id="7059210at2"/>
<dbReference type="EMBL" id="PJCH01000001">
    <property type="protein sequence ID" value="PQA89634.1"/>
    <property type="molecule type" value="Genomic_DNA"/>
</dbReference>
<dbReference type="SUPFAM" id="SSF54637">
    <property type="entry name" value="Thioesterase/thiol ester dehydrase-isomerase"/>
    <property type="match status" value="2"/>
</dbReference>
<comment type="caution">
    <text evidence="3">The sequence shown here is derived from an EMBL/GenBank/DDBJ whole genome shotgun (WGS) entry which is preliminary data.</text>
</comment>
<dbReference type="AlphaFoldDB" id="A0A2S7KAT6"/>
<feature type="domain" description="Acyl-CoA thioesterase-like N-terminal HotDog" evidence="1">
    <location>
        <begin position="75"/>
        <end position="155"/>
    </location>
</feature>
<proteinExistence type="predicted"/>